<accession>A0A2T6CAD8</accession>
<dbReference type="InterPro" id="IPR006016">
    <property type="entry name" value="UspA"/>
</dbReference>
<evidence type="ECO:0000313" key="4">
    <source>
        <dbReference type="Proteomes" id="UP000244092"/>
    </source>
</evidence>
<evidence type="ECO:0000259" key="2">
    <source>
        <dbReference type="Pfam" id="PF00582"/>
    </source>
</evidence>
<dbReference type="AlphaFoldDB" id="A0A2T6CAD8"/>
<dbReference type="Proteomes" id="UP000244092">
    <property type="component" value="Unassembled WGS sequence"/>
</dbReference>
<sequence length="135" mass="14391">MYKNILIPVLLDDDHEKHSAIQVAKTLAGDGAAFTVLHVMEVIPAYVTAEIPAEVLANTRKEVEEGVSAISKELPNCVGVTVSGHAGNAIVEYAKNHGIDCIVLASHKPGLQNYFLGSTADRVVRHAGCAVHVLR</sequence>
<gene>
    <name evidence="3" type="ORF">C8N31_113107</name>
</gene>
<dbReference type="InterPro" id="IPR014729">
    <property type="entry name" value="Rossmann-like_a/b/a_fold"/>
</dbReference>
<feature type="domain" description="UspA" evidence="2">
    <location>
        <begin position="1"/>
        <end position="135"/>
    </location>
</feature>
<dbReference type="EMBL" id="QBKU01000013">
    <property type="protein sequence ID" value="PTX72181.1"/>
    <property type="molecule type" value="Genomic_DNA"/>
</dbReference>
<dbReference type="Gene3D" id="3.40.50.620">
    <property type="entry name" value="HUPs"/>
    <property type="match status" value="1"/>
</dbReference>
<dbReference type="PANTHER" id="PTHR46268">
    <property type="entry name" value="STRESS RESPONSE PROTEIN NHAX"/>
    <property type="match status" value="1"/>
</dbReference>
<evidence type="ECO:0000256" key="1">
    <source>
        <dbReference type="ARBA" id="ARBA00008791"/>
    </source>
</evidence>
<comment type="caution">
    <text evidence="3">The sequence shown here is derived from an EMBL/GenBank/DDBJ whole genome shotgun (WGS) entry which is preliminary data.</text>
</comment>
<dbReference type="OrthoDB" id="9792500at2"/>
<dbReference type="SUPFAM" id="SSF52402">
    <property type="entry name" value="Adenine nucleotide alpha hydrolases-like"/>
    <property type="match status" value="1"/>
</dbReference>
<reference evidence="3 4" key="1">
    <citation type="submission" date="2018-04" db="EMBL/GenBank/DDBJ databases">
        <title>Genomic Encyclopedia of Archaeal and Bacterial Type Strains, Phase II (KMG-II): from individual species to whole genera.</title>
        <authorList>
            <person name="Goeker M."/>
        </authorList>
    </citation>
    <scope>NUCLEOTIDE SEQUENCE [LARGE SCALE GENOMIC DNA]</scope>
    <source>
        <strain evidence="3 4">DSM 12244</strain>
    </source>
</reference>
<comment type="similarity">
    <text evidence="1">Belongs to the universal stress protein A family.</text>
</comment>
<dbReference type="InterPro" id="IPR006015">
    <property type="entry name" value="Universal_stress_UspA"/>
</dbReference>
<organism evidence="3 4">
    <name type="scientific">Sulfitobacter mediterraneus</name>
    <dbReference type="NCBI Taxonomy" id="83219"/>
    <lineage>
        <taxon>Bacteria</taxon>
        <taxon>Pseudomonadati</taxon>
        <taxon>Pseudomonadota</taxon>
        <taxon>Alphaproteobacteria</taxon>
        <taxon>Rhodobacterales</taxon>
        <taxon>Roseobacteraceae</taxon>
        <taxon>Sulfitobacter</taxon>
    </lineage>
</organism>
<dbReference type="PANTHER" id="PTHR46268:SF6">
    <property type="entry name" value="UNIVERSAL STRESS PROTEIN UP12"/>
    <property type="match status" value="1"/>
</dbReference>
<proteinExistence type="inferred from homology"/>
<name>A0A2T6CAD8_9RHOB</name>
<dbReference type="CDD" id="cd00293">
    <property type="entry name" value="USP-like"/>
    <property type="match status" value="1"/>
</dbReference>
<protein>
    <submittedName>
        <fullName evidence="3">Nucleotide-binding universal stress UspA family protein</fullName>
    </submittedName>
</protein>
<evidence type="ECO:0000313" key="3">
    <source>
        <dbReference type="EMBL" id="PTX72181.1"/>
    </source>
</evidence>
<dbReference type="Pfam" id="PF00582">
    <property type="entry name" value="Usp"/>
    <property type="match status" value="1"/>
</dbReference>
<dbReference type="PRINTS" id="PR01438">
    <property type="entry name" value="UNVRSLSTRESS"/>
</dbReference>
<dbReference type="RefSeq" id="WP_025047579.1">
    <property type="nucleotide sequence ID" value="NZ_CP081109.1"/>
</dbReference>